<organism evidence="3 4">
    <name type="scientific">Rhodovibrio salinarum</name>
    <dbReference type="NCBI Taxonomy" id="1087"/>
    <lineage>
        <taxon>Bacteria</taxon>
        <taxon>Pseudomonadati</taxon>
        <taxon>Pseudomonadota</taxon>
        <taxon>Alphaproteobacteria</taxon>
        <taxon>Rhodospirillales</taxon>
        <taxon>Rhodovibrionaceae</taxon>
        <taxon>Rhodovibrio</taxon>
    </lineage>
</organism>
<evidence type="ECO:0000313" key="4">
    <source>
        <dbReference type="Proteomes" id="UP000778970"/>
    </source>
</evidence>
<protein>
    <recommendedName>
        <fullName evidence="5">Lipoprotein</fullName>
    </recommendedName>
</protein>
<sequence length="64" mass="6330">MVKRWSAAALALLMLGSVAACGESDNDTAAEEAGDAVEEAGDQASDAVEDAGDAAEDAADEATE</sequence>
<dbReference type="PROSITE" id="PS51257">
    <property type="entry name" value="PROKAR_LIPOPROTEIN"/>
    <property type="match status" value="1"/>
</dbReference>
<feature type="signal peptide" evidence="2">
    <location>
        <begin position="1"/>
        <end position="19"/>
    </location>
</feature>
<evidence type="ECO:0000256" key="2">
    <source>
        <dbReference type="SAM" id="SignalP"/>
    </source>
</evidence>
<keyword evidence="2" id="KW-0732">Signal</keyword>
<reference evidence="3" key="2">
    <citation type="journal article" date="2020" name="Microorganisms">
        <title>Osmotic Adaptation and Compatible Solute Biosynthesis of Phototrophic Bacteria as Revealed from Genome Analyses.</title>
        <authorList>
            <person name="Imhoff J.F."/>
            <person name="Rahn T."/>
            <person name="Kunzel S."/>
            <person name="Keller A."/>
            <person name="Neulinger S.C."/>
        </authorList>
    </citation>
    <scope>NUCLEOTIDE SEQUENCE</scope>
    <source>
        <strain evidence="3">DSM 9154</strain>
    </source>
</reference>
<accession>A0A934QFR3</accession>
<evidence type="ECO:0000313" key="3">
    <source>
        <dbReference type="EMBL" id="MBK1695943.1"/>
    </source>
</evidence>
<evidence type="ECO:0000256" key="1">
    <source>
        <dbReference type="SAM" id="MobiDB-lite"/>
    </source>
</evidence>
<dbReference type="RefSeq" id="WP_027287636.1">
    <property type="nucleotide sequence ID" value="NZ_NRRE01000008.1"/>
</dbReference>
<gene>
    <name evidence="3" type="ORF">CKO21_01605</name>
</gene>
<feature type="chain" id="PRO_5038103170" description="Lipoprotein" evidence="2">
    <location>
        <begin position="20"/>
        <end position="64"/>
    </location>
</feature>
<proteinExistence type="predicted"/>
<dbReference type="AlphaFoldDB" id="A0A934QFR3"/>
<dbReference type="Proteomes" id="UP000778970">
    <property type="component" value="Unassembled WGS sequence"/>
</dbReference>
<comment type="caution">
    <text evidence="3">The sequence shown here is derived from an EMBL/GenBank/DDBJ whole genome shotgun (WGS) entry which is preliminary data.</text>
</comment>
<keyword evidence="4" id="KW-1185">Reference proteome</keyword>
<feature type="region of interest" description="Disordered" evidence="1">
    <location>
        <begin position="24"/>
        <end position="64"/>
    </location>
</feature>
<dbReference type="EMBL" id="NRRE01000008">
    <property type="protein sequence ID" value="MBK1695943.1"/>
    <property type="molecule type" value="Genomic_DNA"/>
</dbReference>
<reference evidence="3" key="1">
    <citation type="submission" date="2017-08" db="EMBL/GenBank/DDBJ databases">
        <authorList>
            <person name="Imhoff J.F."/>
            <person name="Rahn T."/>
            <person name="Kuenzel S."/>
            <person name="Neulinger S.C."/>
        </authorList>
    </citation>
    <scope>NUCLEOTIDE SEQUENCE</scope>
    <source>
        <strain evidence="3">DSM 9154</strain>
    </source>
</reference>
<name>A0A934QFR3_9PROT</name>
<evidence type="ECO:0008006" key="5">
    <source>
        <dbReference type="Google" id="ProtNLM"/>
    </source>
</evidence>